<dbReference type="AlphaFoldDB" id="A0A081G3Y4"/>
<dbReference type="PANTHER" id="PTHR20974">
    <property type="entry name" value="UPF0585 PROTEIN CG18661"/>
    <property type="match status" value="1"/>
</dbReference>
<dbReference type="RefSeq" id="WP_036182974.1">
    <property type="nucleotide sequence ID" value="NZ_JMQN01000011.1"/>
</dbReference>
<evidence type="ECO:0000313" key="2">
    <source>
        <dbReference type="Proteomes" id="UP000028252"/>
    </source>
</evidence>
<comment type="caution">
    <text evidence="1">The sequence shown here is derived from an EMBL/GenBank/DDBJ whole genome shotgun (WGS) entry which is preliminary data.</text>
</comment>
<name>A0A081G3Y4_9GAMM</name>
<dbReference type="InterPro" id="IPR029063">
    <property type="entry name" value="SAM-dependent_MTases_sf"/>
</dbReference>
<sequence>MTAPEKPYSPACDNNKEPILQVLRDAFADRHAILEIGSGTGQHAVHFATALDHLVWQTSDLEDAHPGIMLWIEEARLPNLLPPLALDVTQHNWPSDFDGVFTANTTHIMPWSSVIEMMTRIGDALPTGGVFCQYGPFNYGGRFTSESNARFDLWLKQFEPSRGIRDFEAVEALAHRAGLELVADHEMPANNRLLQWVKRA</sequence>
<dbReference type="GO" id="GO:0032259">
    <property type="term" value="P:methylation"/>
    <property type="evidence" value="ECO:0007669"/>
    <property type="project" value="UniProtKB-KW"/>
</dbReference>
<dbReference type="SUPFAM" id="SSF53335">
    <property type="entry name" value="S-adenosyl-L-methionine-dependent methyltransferases"/>
    <property type="match status" value="1"/>
</dbReference>
<dbReference type="PANTHER" id="PTHR20974:SF0">
    <property type="entry name" value="UPF0585 PROTEIN CG18661"/>
    <property type="match status" value="1"/>
</dbReference>
<gene>
    <name evidence="1" type="ORF">ADIMK_0446</name>
</gene>
<keyword evidence="1" id="KW-0808">Transferase</keyword>
<dbReference type="EC" id="2.1.1.-" evidence="1"/>
<dbReference type="InterPro" id="IPR010342">
    <property type="entry name" value="DUF938"/>
</dbReference>
<organism evidence="1 2">
    <name type="scientific">Marinobacterium lacunae</name>
    <dbReference type="NCBI Taxonomy" id="1232683"/>
    <lineage>
        <taxon>Bacteria</taxon>
        <taxon>Pseudomonadati</taxon>
        <taxon>Pseudomonadota</taxon>
        <taxon>Gammaproteobacteria</taxon>
        <taxon>Oceanospirillales</taxon>
        <taxon>Oceanospirillaceae</taxon>
        <taxon>Marinobacterium</taxon>
    </lineage>
</organism>
<dbReference type="STRING" id="1232683.ADIMK_0446"/>
<protein>
    <submittedName>
        <fullName evidence="1">SAM-dependent methyltransferase</fullName>
        <ecNumber evidence="1">2.1.1.-</ecNumber>
    </submittedName>
</protein>
<dbReference type="GO" id="GO:0008168">
    <property type="term" value="F:methyltransferase activity"/>
    <property type="evidence" value="ECO:0007669"/>
    <property type="project" value="UniProtKB-KW"/>
</dbReference>
<keyword evidence="2" id="KW-1185">Reference proteome</keyword>
<dbReference type="Pfam" id="PF06080">
    <property type="entry name" value="DUF938"/>
    <property type="match status" value="1"/>
</dbReference>
<dbReference type="eggNOG" id="COG0500">
    <property type="taxonomic scope" value="Bacteria"/>
</dbReference>
<dbReference type="OrthoDB" id="5563826at2"/>
<evidence type="ECO:0000313" key="1">
    <source>
        <dbReference type="EMBL" id="KEA65489.1"/>
    </source>
</evidence>
<dbReference type="Proteomes" id="UP000028252">
    <property type="component" value="Unassembled WGS sequence"/>
</dbReference>
<reference evidence="1 2" key="1">
    <citation type="submission" date="2014-04" db="EMBL/GenBank/DDBJ databases">
        <title>Marinobacterium kochiensis sp. nov., isolated from sediment sample collected from Kochi backwaters in Kerala, India.</title>
        <authorList>
            <person name="Singh A."/>
            <person name="Pinnaka A.K."/>
        </authorList>
    </citation>
    <scope>NUCLEOTIDE SEQUENCE [LARGE SCALE GENOMIC DNA]</scope>
    <source>
        <strain evidence="1 2">AK27</strain>
    </source>
</reference>
<keyword evidence="1" id="KW-0489">Methyltransferase</keyword>
<dbReference type="PATRIC" id="fig|1232683.4.peg.440"/>
<dbReference type="Gene3D" id="3.40.50.150">
    <property type="entry name" value="Vaccinia Virus protein VP39"/>
    <property type="match status" value="1"/>
</dbReference>
<accession>A0A081G3Y4</accession>
<proteinExistence type="predicted"/>
<dbReference type="EMBL" id="JMQN01000011">
    <property type="protein sequence ID" value="KEA65489.1"/>
    <property type="molecule type" value="Genomic_DNA"/>
</dbReference>